<organism evidence="1">
    <name type="scientific">Ornithinibacillus sp. 4-3</name>
    <dbReference type="NCBI Taxonomy" id="3231488"/>
    <lineage>
        <taxon>Bacteria</taxon>
        <taxon>Bacillati</taxon>
        <taxon>Bacillota</taxon>
        <taxon>Bacilli</taxon>
        <taxon>Bacillales</taxon>
        <taxon>Bacillaceae</taxon>
        <taxon>Ornithinibacillus</taxon>
    </lineage>
</organism>
<sequence>MKHLAQLIKILDCISRYEWNVYRYPSQFIRLKQDHWNKLNRLRQEQQHDDQSIYSTLLQTEDKVKRYFLDKLFPIQMKWATSTVAEVSFLNREYYLDKKLRYLLQRFPDIYLVMYYPIFSIKKAIIDGPIIMISPIGIELITFVDRDPNQVIYASEERMWLVESLEEQDTMLNPLIELRRAEHIIKSILQANDLNFPIQKTVLSQNNNIVFHNNPYQTRLIGKLQYDKWFQEKRRLSSSLKNIQLRVAEALLKRCVTTAIRRPEWEEDEDPFSKSEIL</sequence>
<evidence type="ECO:0000313" key="1">
    <source>
        <dbReference type="EMBL" id="XDK34550.1"/>
    </source>
</evidence>
<dbReference type="EMBL" id="CP162599">
    <property type="protein sequence ID" value="XDK34550.1"/>
    <property type="molecule type" value="Genomic_DNA"/>
</dbReference>
<accession>A0AB39HVY2</accession>
<reference evidence="1" key="1">
    <citation type="submission" date="2024-07" db="EMBL/GenBank/DDBJ databases">
        <title>Halotolerant mesophilic bacterium Ornithinibacillus sp. 4-3, sp. nov., isolated from soil.</title>
        <authorList>
            <person name="Sidarenka A.V."/>
            <person name="Guliayeva D.E."/>
            <person name="Leanovich S.I."/>
            <person name="Hileuskaya K.S."/>
            <person name="Akhremchuk A.E."/>
            <person name="Sikolenko M.A."/>
            <person name="Valentovich L.N."/>
        </authorList>
    </citation>
    <scope>NUCLEOTIDE SEQUENCE</scope>
    <source>
        <strain evidence="1">4-3</strain>
    </source>
</reference>
<protein>
    <submittedName>
        <fullName evidence="1">NERD domain-containing protein</fullName>
    </submittedName>
</protein>
<proteinExistence type="predicted"/>
<dbReference type="AlphaFoldDB" id="A0AB39HVY2"/>
<gene>
    <name evidence="1" type="ORF">AB4Y30_11700</name>
</gene>
<dbReference type="RefSeq" id="WP_368655220.1">
    <property type="nucleotide sequence ID" value="NZ_CP162599.1"/>
</dbReference>
<name>A0AB39HVY2_9BACI</name>